<dbReference type="GO" id="GO:0180010">
    <property type="term" value="P:co-transcriptional mRNA 3'-end processing, cleavage and polyadenylation pathway"/>
    <property type="evidence" value="ECO:0007669"/>
    <property type="project" value="UniProtKB-UniRule"/>
</dbReference>
<dbReference type="InterPro" id="IPR045243">
    <property type="entry name" value="Rna14-like"/>
</dbReference>
<evidence type="ECO:0000313" key="6">
    <source>
        <dbReference type="EMBL" id="GJJ07957.1"/>
    </source>
</evidence>
<dbReference type="InterPro" id="IPR011990">
    <property type="entry name" value="TPR-like_helical_dom_sf"/>
</dbReference>
<comment type="subcellular location">
    <subcellularLocation>
        <location evidence="3">Nucleus</location>
    </subcellularLocation>
    <subcellularLocation>
        <location evidence="3">Cytoplasm</location>
    </subcellularLocation>
    <text evidence="3">Nucleus and/or cytoplasm.</text>
</comment>
<comment type="function">
    <text evidence="3">Component of the cleavage factor IA (CFIA) complex, which is involved in the endonucleolytic cleavage during polyadenylation-dependent pre-mRNA 3'-end formation.</text>
</comment>
<feature type="region of interest" description="Disordered" evidence="4">
    <location>
        <begin position="1"/>
        <end position="89"/>
    </location>
</feature>
<evidence type="ECO:0000313" key="7">
    <source>
        <dbReference type="Proteomes" id="UP001050691"/>
    </source>
</evidence>
<dbReference type="GO" id="GO:0005737">
    <property type="term" value="C:cytoplasm"/>
    <property type="evidence" value="ECO:0007669"/>
    <property type="project" value="UniProtKB-SubCell"/>
</dbReference>
<dbReference type="SMART" id="SM00386">
    <property type="entry name" value="HAT"/>
    <property type="match status" value="7"/>
</dbReference>
<dbReference type="EMBL" id="BPWL01000002">
    <property type="protein sequence ID" value="GJJ07957.1"/>
    <property type="molecule type" value="Genomic_DNA"/>
</dbReference>
<comment type="caution">
    <text evidence="6">The sequence shown here is derived from an EMBL/GenBank/DDBJ whole genome shotgun (WGS) entry which is preliminary data.</text>
</comment>
<dbReference type="PANTHER" id="PTHR19980">
    <property type="entry name" value="RNA CLEAVAGE STIMULATION FACTOR"/>
    <property type="match status" value="1"/>
</dbReference>
<dbReference type="SUPFAM" id="SSF48452">
    <property type="entry name" value="TPR-like"/>
    <property type="match status" value="2"/>
</dbReference>
<evidence type="ECO:0000256" key="1">
    <source>
        <dbReference type="ARBA" id="ARBA00022737"/>
    </source>
</evidence>
<dbReference type="InterPro" id="IPR003107">
    <property type="entry name" value="HAT"/>
</dbReference>
<protein>
    <recommendedName>
        <fullName evidence="3">mRNA 3'-end-processing protein RNA14</fullName>
    </recommendedName>
</protein>
<keyword evidence="7" id="KW-1185">Reference proteome</keyword>
<dbReference type="Proteomes" id="UP001050691">
    <property type="component" value="Unassembled WGS sequence"/>
</dbReference>
<reference evidence="6" key="1">
    <citation type="submission" date="2021-10" db="EMBL/GenBank/DDBJ databases">
        <title>De novo Genome Assembly of Clathrus columnatus (Basidiomycota, Fungi) Using Illumina and Nanopore Sequence Data.</title>
        <authorList>
            <person name="Ogiso-Tanaka E."/>
            <person name="Itagaki H."/>
            <person name="Hosoya T."/>
            <person name="Hosaka K."/>
        </authorList>
    </citation>
    <scope>NUCLEOTIDE SEQUENCE</scope>
    <source>
        <strain evidence="6">MO-923</strain>
    </source>
</reference>
<dbReference type="PANTHER" id="PTHR19980:SF0">
    <property type="entry name" value="CLEAVAGE STIMULATION FACTOR SUBUNIT 3"/>
    <property type="match status" value="1"/>
</dbReference>
<evidence type="ECO:0000256" key="3">
    <source>
        <dbReference type="RuleBase" id="RU369035"/>
    </source>
</evidence>
<sequence>MGMEDVPSDYQDEHSIETHQDYGQHLSSMTEGQADDFQDPLNDTYGSIQTDNPYETQEGKQTTQIPEKNDSNAQDDVEKPTDSDETSLPEYEALQKRLEKNRFDPTSWNRLIDLAEESGDLEKIKQAYESLLSAYPNIADAQIAYLEHFMQPGLYPHAEALFNRFLRPSPSVQLWKFYLTYVRRMNADPSTRDMVIKAYEFSLLYIGQDKDSSEIWREYLDFLKAGETHNTWEEQQKMDALRRVYQRVVQIPLENLEQLWSEYNAFEVGLNKITARKFIQDLSKAYMTAKEALKQVRSHLAILCPPPAPVPPTSAGRKPFNLLEPTSPQNEGHRMRAKSWRAYLQWEEKNPLDIEDKSVYNARVYATYKKAVVRMRFNPETWYMAYSWIEKNIKPDEAIGYLKNGLDANPASFILNFAYAEALEAAKNYVEVHNLFNRFIELLHEELEKQFQILAPDPTFTMNGTAIVQHLTTSASSSGNSSSGDLTPLKEFLKRRTELCIAWITYMRFARRAEGLKPARAVFGKARKDKWIGWEVYEAAASLEYHFTKMTDVPTRIYETGLTKFQSESEYVMRYLKFLISINDETNARALFERMIGTFTPEKARPLWETWLGYEYNYGDLTSAIKLEKRMSEIYPEDNSMRRFAQRHMYGNHDPIAERDLGYVRMPGGSGSSTSSNGSTKLETPAPAASSIPTPVLQPPAKRPTSSERGRPGPYSEPPDIGPPPPSKRARESSPPRERDRRDRDRRDAPPPIRRRYGSPDWGRNSPPPPRRGGDVGHSRDWDKDPSVHDDHRSVVPPPATFFLGLLPPHPGFDGPVFRVDDLMQVFRTASIPSGAGGPPPPPPRARSPPRGRPPPDYSPYQGPGGGRPTRRY</sequence>
<keyword evidence="3" id="KW-0507">mRNA processing</keyword>
<dbReference type="GO" id="GO:0003729">
    <property type="term" value="F:mRNA binding"/>
    <property type="evidence" value="ECO:0007669"/>
    <property type="project" value="TreeGrafter"/>
</dbReference>
<organism evidence="6 7">
    <name type="scientific">Clathrus columnatus</name>
    <dbReference type="NCBI Taxonomy" id="1419009"/>
    <lineage>
        <taxon>Eukaryota</taxon>
        <taxon>Fungi</taxon>
        <taxon>Dikarya</taxon>
        <taxon>Basidiomycota</taxon>
        <taxon>Agaricomycotina</taxon>
        <taxon>Agaricomycetes</taxon>
        <taxon>Phallomycetidae</taxon>
        <taxon>Phallales</taxon>
        <taxon>Clathraceae</taxon>
        <taxon>Clathrus</taxon>
    </lineage>
</organism>
<feature type="compositionally biased region" description="Gly residues" evidence="4">
    <location>
        <begin position="863"/>
        <end position="873"/>
    </location>
</feature>
<evidence type="ECO:0000256" key="4">
    <source>
        <dbReference type="SAM" id="MobiDB-lite"/>
    </source>
</evidence>
<keyword evidence="3" id="KW-0963">Cytoplasm</keyword>
<feature type="compositionally biased region" description="Low complexity" evidence="4">
    <location>
        <begin position="672"/>
        <end position="695"/>
    </location>
</feature>
<feature type="region of interest" description="Disordered" evidence="4">
    <location>
        <begin position="829"/>
        <end position="873"/>
    </location>
</feature>
<dbReference type="GO" id="GO:0005634">
    <property type="term" value="C:nucleus"/>
    <property type="evidence" value="ECO:0007669"/>
    <property type="project" value="UniProtKB-SubCell"/>
</dbReference>
<accession>A0AAV5A2W4</accession>
<feature type="domain" description="Suppressor of forked" evidence="5">
    <location>
        <begin position="92"/>
        <end position="661"/>
    </location>
</feature>
<feature type="compositionally biased region" description="Basic and acidic residues" evidence="4">
    <location>
        <begin position="11"/>
        <end position="22"/>
    </location>
</feature>
<dbReference type="Gene3D" id="1.25.40.1040">
    <property type="match status" value="1"/>
</dbReference>
<feature type="compositionally biased region" description="Polar residues" evidence="4">
    <location>
        <begin position="44"/>
        <end position="74"/>
    </location>
</feature>
<name>A0AAV5A2W4_9AGAM</name>
<evidence type="ECO:0000256" key="2">
    <source>
        <dbReference type="ARBA" id="ARBA00023242"/>
    </source>
</evidence>
<dbReference type="AlphaFoldDB" id="A0AAV5A2W4"/>
<feature type="compositionally biased region" description="Pro residues" evidence="4">
    <location>
        <begin position="838"/>
        <end position="858"/>
    </location>
</feature>
<evidence type="ECO:0000259" key="5">
    <source>
        <dbReference type="Pfam" id="PF05843"/>
    </source>
</evidence>
<feature type="compositionally biased region" description="Basic and acidic residues" evidence="4">
    <location>
        <begin position="772"/>
        <end position="794"/>
    </location>
</feature>
<proteinExistence type="predicted"/>
<dbReference type="Pfam" id="PF05843">
    <property type="entry name" value="Suf"/>
    <property type="match status" value="1"/>
</dbReference>
<keyword evidence="2 3" id="KW-0539">Nucleus</keyword>
<feature type="compositionally biased region" description="Basic and acidic residues" evidence="4">
    <location>
        <begin position="729"/>
        <end position="749"/>
    </location>
</feature>
<gene>
    <name evidence="6" type="ORF">Clacol_002164</name>
</gene>
<feature type="compositionally biased region" description="Pro residues" evidence="4">
    <location>
        <begin position="715"/>
        <end position="727"/>
    </location>
</feature>
<feature type="region of interest" description="Disordered" evidence="4">
    <location>
        <begin position="661"/>
        <end position="809"/>
    </location>
</feature>
<dbReference type="InterPro" id="IPR008847">
    <property type="entry name" value="Suf"/>
</dbReference>
<keyword evidence="1" id="KW-0677">Repeat</keyword>